<dbReference type="InterPro" id="IPR008217">
    <property type="entry name" value="Ccc1_fam"/>
</dbReference>
<reference evidence="7 8" key="1">
    <citation type="submission" date="2023-11" db="EMBL/GenBank/DDBJ databases">
        <title>Draft genome sequence and annotation of the polyextremotolerant black yeast-like fungus Aureobasidium pullulans NRRL 62042.</title>
        <authorList>
            <person name="Dielentheis-Frenken M.R.E."/>
            <person name="Wibberg D."/>
            <person name="Blank L.M."/>
            <person name="Tiso T."/>
        </authorList>
    </citation>
    <scope>NUCLEOTIDE SEQUENCE [LARGE SCALE GENOMIC DNA]</scope>
    <source>
        <strain evidence="7 8">NRRL 62042</strain>
    </source>
</reference>
<sequence>MSDSTKTERHATNSDLMRNFIIGFSDGLTVPFALTAGLSSLGSSRLVVLAGLAELFSGAISMGLSSFLAASTDAAQYAVEMAREKTEIEECPLEEENEIYNIFAEYGIGRMHAFMVVETLKSNPEMWVKFMMDFELKLTRPNRAGAWIEGLVMGLSYLLGGILPMIPYFAFKRTNDALFTSIGITVVILIAFGYGKSAVVGNPMRDSVVSACYTLLVGVVAAGTSYGIVRGIDSADPVRA</sequence>
<dbReference type="EMBL" id="JASGXD010000009">
    <property type="protein sequence ID" value="KAK6003414.1"/>
    <property type="molecule type" value="Genomic_DNA"/>
</dbReference>
<evidence type="ECO:0008006" key="9">
    <source>
        <dbReference type="Google" id="ProtNLM"/>
    </source>
</evidence>
<organism evidence="7 8">
    <name type="scientific">Aureobasidium pullulans</name>
    <name type="common">Black yeast</name>
    <name type="synonym">Pullularia pullulans</name>
    <dbReference type="NCBI Taxonomy" id="5580"/>
    <lineage>
        <taxon>Eukaryota</taxon>
        <taxon>Fungi</taxon>
        <taxon>Dikarya</taxon>
        <taxon>Ascomycota</taxon>
        <taxon>Pezizomycotina</taxon>
        <taxon>Dothideomycetes</taxon>
        <taxon>Dothideomycetidae</taxon>
        <taxon>Dothideales</taxon>
        <taxon>Saccotheciaceae</taxon>
        <taxon>Aureobasidium</taxon>
    </lineage>
</organism>
<protein>
    <recommendedName>
        <fullName evidence="9">DUF125-domain-containing protein</fullName>
    </recommendedName>
</protein>
<keyword evidence="4 6" id="KW-1133">Transmembrane helix</keyword>
<dbReference type="Proteomes" id="UP001341245">
    <property type="component" value="Unassembled WGS sequence"/>
</dbReference>
<accession>A0ABR0TGN3</accession>
<evidence type="ECO:0000256" key="3">
    <source>
        <dbReference type="ARBA" id="ARBA00022692"/>
    </source>
</evidence>
<feature type="transmembrane region" description="Helical" evidence="6">
    <location>
        <begin position="207"/>
        <end position="229"/>
    </location>
</feature>
<keyword evidence="5 6" id="KW-0472">Membrane</keyword>
<keyword evidence="8" id="KW-1185">Reference proteome</keyword>
<name>A0ABR0TGN3_AURPU</name>
<keyword evidence="3 6" id="KW-0812">Transmembrane</keyword>
<gene>
    <name evidence="7" type="ORF">QM012_009185</name>
</gene>
<evidence type="ECO:0000256" key="1">
    <source>
        <dbReference type="ARBA" id="ARBA00004127"/>
    </source>
</evidence>
<evidence type="ECO:0000256" key="2">
    <source>
        <dbReference type="ARBA" id="ARBA00007049"/>
    </source>
</evidence>
<feature type="transmembrane region" description="Helical" evidence="6">
    <location>
        <begin position="146"/>
        <end position="170"/>
    </location>
</feature>
<dbReference type="Pfam" id="PF01988">
    <property type="entry name" value="VIT1"/>
    <property type="match status" value="1"/>
</dbReference>
<feature type="transmembrane region" description="Helical" evidence="6">
    <location>
        <begin position="20"/>
        <end position="39"/>
    </location>
</feature>
<feature type="transmembrane region" description="Helical" evidence="6">
    <location>
        <begin position="46"/>
        <end position="70"/>
    </location>
</feature>
<evidence type="ECO:0000256" key="4">
    <source>
        <dbReference type="ARBA" id="ARBA00022989"/>
    </source>
</evidence>
<proteinExistence type="inferred from homology"/>
<comment type="subcellular location">
    <subcellularLocation>
        <location evidence="1">Endomembrane system</location>
        <topology evidence="1">Multi-pass membrane protein</topology>
    </subcellularLocation>
</comment>
<evidence type="ECO:0000256" key="5">
    <source>
        <dbReference type="ARBA" id="ARBA00023136"/>
    </source>
</evidence>
<evidence type="ECO:0000256" key="6">
    <source>
        <dbReference type="SAM" id="Phobius"/>
    </source>
</evidence>
<evidence type="ECO:0000313" key="7">
    <source>
        <dbReference type="EMBL" id="KAK6003414.1"/>
    </source>
</evidence>
<comment type="similarity">
    <text evidence="2">Belongs to the CCC1 family.</text>
</comment>
<comment type="caution">
    <text evidence="7">The sequence shown here is derived from an EMBL/GenBank/DDBJ whole genome shotgun (WGS) entry which is preliminary data.</text>
</comment>
<dbReference type="PANTHER" id="PTHR31851">
    <property type="entry name" value="FE(2+)/MN(2+) TRANSPORTER PCL1"/>
    <property type="match status" value="1"/>
</dbReference>
<evidence type="ECO:0000313" key="8">
    <source>
        <dbReference type="Proteomes" id="UP001341245"/>
    </source>
</evidence>
<feature type="transmembrane region" description="Helical" evidence="6">
    <location>
        <begin position="177"/>
        <end position="195"/>
    </location>
</feature>